<protein>
    <submittedName>
        <fullName evidence="1">Methyl-accepting chemotaxis protein</fullName>
    </submittedName>
</protein>
<dbReference type="EMBL" id="SRYA01000049">
    <property type="protein sequence ID" value="TGY91940.1"/>
    <property type="molecule type" value="Genomic_DNA"/>
</dbReference>
<organism evidence="1 2">
    <name type="scientific">Petralouisia muris</name>
    <dbReference type="NCBI Taxonomy" id="3032872"/>
    <lineage>
        <taxon>Bacteria</taxon>
        <taxon>Bacillati</taxon>
        <taxon>Bacillota</taxon>
        <taxon>Clostridia</taxon>
        <taxon>Lachnospirales</taxon>
        <taxon>Lachnospiraceae</taxon>
        <taxon>Petralouisia</taxon>
    </lineage>
</organism>
<reference evidence="1" key="1">
    <citation type="submission" date="2019-04" db="EMBL/GenBank/DDBJ databases">
        <title>Microbes associate with the intestines of laboratory mice.</title>
        <authorList>
            <person name="Navarre W."/>
            <person name="Wong E."/>
            <person name="Huang K."/>
            <person name="Tropini C."/>
            <person name="Ng K."/>
            <person name="Yu B."/>
        </authorList>
    </citation>
    <scope>NUCLEOTIDE SEQUENCE</scope>
    <source>
        <strain evidence="1">NM01_1-7b</strain>
    </source>
</reference>
<evidence type="ECO:0000313" key="1">
    <source>
        <dbReference type="EMBL" id="TGY91940.1"/>
    </source>
</evidence>
<name>A0AC61RRR8_9FIRM</name>
<evidence type="ECO:0000313" key="2">
    <source>
        <dbReference type="Proteomes" id="UP000304953"/>
    </source>
</evidence>
<proteinExistence type="predicted"/>
<keyword evidence="2" id="KW-1185">Reference proteome</keyword>
<sequence>MEKREPKRGKHGIISIKAKLLAIIVPLVVLLMVAMVLIAYNTSAGMIENYSRSLLESSVGNQSSHIEGWLNENIETFQAVKAAVESIRPDEEQLQTILDTYYNYNSNYPRGLYIGDETGKVFQAAESSLKEPDPVHSVWYQEGLTRVNMAVGSAYVNSQGENVISASGILDDGSGSTRVISADMTLDRISIIVNGFMEMKNAESFLVDGRDGTILANRDNALISTRIGESGSDAFQKQVGEKIAAQDYDFCVLDGNMTVFEKVAGTDWILISYVPRQIVMSDLVRLRTIMILISVVSILILCAVIERVTHIVINPVKKLTQVITAMTDGDFTVEVTSKGKDEIAVMSRSVERFIRSMKKMIASMGDISGKLGAQADTSDNMSRQMQSAASIQSESMGELNSTVDQLSLSVYEIAENATKLAGVVADTKADSGNVEHKMRETVEASQKGQRDMEQVGKALENIMFSIRELESAVGKVGTASGEIVEIVQLIGNIAEETNLLSLNASIEAARAGEAGRGFAVVASEIGILANNSADSVEHISKLIEQVNELVKDAVRQTGESAKDINQSSEMIHTAIDTFEKIFVNIRETSEMIEHMVSKINQVDEVATNVAAISEQQAASSDEILATSENMLEQAKGIAENSAHVAEESKSLTASSEELAEQVKLFRI</sequence>
<accession>A0AC61RRR8</accession>
<gene>
    <name evidence="1" type="ORF">E5329_19655</name>
</gene>
<dbReference type="Proteomes" id="UP000304953">
    <property type="component" value="Unassembled WGS sequence"/>
</dbReference>
<comment type="caution">
    <text evidence="1">The sequence shown here is derived from an EMBL/GenBank/DDBJ whole genome shotgun (WGS) entry which is preliminary data.</text>
</comment>